<evidence type="ECO:0000256" key="3">
    <source>
        <dbReference type="ARBA" id="ARBA00023128"/>
    </source>
</evidence>
<dbReference type="GO" id="GO:0006120">
    <property type="term" value="P:mitochondrial electron transport, NADH to ubiquinone"/>
    <property type="evidence" value="ECO:0007669"/>
    <property type="project" value="TreeGrafter"/>
</dbReference>
<comment type="similarity">
    <text evidence="2">Belongs to the CIA30 family.</text>
</comment>
<dbReference type="EMBL" id="KQ982701">
    <property type="protein sequence ID" value="KYQ51910.1"/>
    <property type="molecule type" value="Genomic_DNA"/>
</dbReference>
<evidence type="ECO:0000313" key="7">
    <source>
        <dbReference type="Proteomes" id="UP000075809"/>
    </source>
</evidence>
<dbReference type="AlphaFoldDB" id="A0A151WVH4"/>
<dbReference type="Pfam" id="PF08547">
    <property type="entry name" value="CIA30"/>
    <property type="match status" value="1"/>
</dbReference>
<keyword evidence="3" id="KW-0496">Mitochondrion</keyword>
<organism evidence="6 7">
    <name type="scientific">Mycetomoellerius zeteki</name>
    <dbReference type="NCBI Taxonomy" id="64791"/>
    <lineage>
        <taxon>Eukaryota</taxon>
        <taxon>Metazoa</taxon>
        <taxon>Ecdysozoa</taxon>
        <taxon>Arthropoda</taxon>
        <taxon>Hexapoda</taxon>
        <taxon>Insecta</taxon>
        <taxon>Pterygota</taxon>
        <taxon>Neoptera</taxon>
        <taxon>Endopterygota</taxon>
        <taxon>Hymenoptera</taxon>
        <taxon>Apocrita</taxon>
        <taxon>Aculeata</taxon>
        <taxon>Formicoidea</taxon>
        <taxon>Formicidae</taxon>
        <taxon>Myrmicinae</taxon>
        <taxon>Mycetomoellerius</taxon>
    </lineage>
</organism>
<dbReference type="InterPro" id="IPR008979">
    <property type="entry name" value="Galactose-bd-like_sf"/>
</dbReference>
<name>A0A151WVH4_9HYME</name>
<dbReference type="SUPFAM" id="SSF49785">
    <property type="entry name" value="Galactose-binding domain-like"/>
    <property type="match status" value="1"/>
</dbReference>
<dbReference type="Proteomes" id="UP000075809">
    <property type="component" value="Unassembled WGS sequence"/>
</dbReference>
<gene>
    <name evidence="6" type="ORF">ALC60_08972</name>
</gene>
<evidence type="ECO:0000259" key="5">
    <source>
        <dbReference type="Pfam" id="PF08547"/>
    </source>
</evidence>
<feature type="domain" description="NADH:ubiquinone oxidoreductase intermediate-associated protein 30" evidence="5">
    <location>
        <begin position="104"/>
        <end position="272"/>
    </location>
</feature>
<keyword evidence="7" id="KW-1185">Reference proteome</keyword>
<dbReference type="PANTHER" id="PTHR13194">
    <property type="entry name" value="COMPLEX I INTERMEDIATE-ASSOCIATED PROTEIN 30"/>
    <property type="match status" value="1"/>
</dbReference>
<evidence type="ECO:0000256" key="2">
    <source>
        <dbReference type="ARBA" id="ARBA00007884"/>
    </source>
</evidence>
<dbReference type="GO" id="GO:0032981">
    <property type="term" value="P:mitochondrial respiratory chain complex I assembly"/>
    <property type="evidence" value="ECO:0007669"/>
    <property type="project" value="TreeGrafter"/>
</dbReference>
<dbReference type="PANTHER" id="PTHR13194:SF18">
    <property type="entry name" value="COMPLEX I INTERMEDIATE-ASSOCIATED PROTEIN 30, MITOCHONDRIAL"/>
    <property type="match status" value="1"/>
</dbReference>
<evidence type="ECO:0000256" key="1">
    <source>
        <dbReference type="ARBA" id="ARBA00004173"/>
    </source>
</evidence>
<dbReference type="GO" id="GO:0051082">
    <property type="term" value="F:unfolded protein binding"/>
    <property type="evidence" value="ECO:0007669"/>
    <property type="project" value="TreeGrafter"/>
</dbReference>
<feature type="non-terminal residue" evidence="6">
    <location>
        <position position="1"/>
    </location>
</feature>
<dbReference type="InterPro" id="IPR013857">
    <property type="entry name" value="NADH-UbQ_OxRdtase-assoc_prot30"/>
</dbReference>
<dbReference type="GO" id="GO:0005739">
    <property type="term" value="C:mitochondrion"/>
    <property type="evidence" value="ECO:0007669"/>
    <property type="project" value="UniProtKB-SubCell"/>
</dbReference>
<evidence type="ECO:0000256" key="4">
    <source>
        <dbReference type="ARBA" id="ARBA00023186"/>
    </source>
</evidence>
<accession>A0A151WVH4</accession>
<evidence type="ECO:0000313" key="6">
    <source>
        <dbReference type="EMBL" id="KYQ51910.1"/>
    </source>
</evidence>
<reference evidence="6 7" key="1">
    <citation type="submission" date="2015-09" db="EMBL/GenBank/DDBJ databases">
        <title>Trachymyrmex zeteki WGS genome.</title>
        <authorList>
            <person name="Nygaard S."/>
            <person name="Hu H."/>
            <person name="Boomsma J."/>
            <person name="Zhang G."/>
        </authorList>
    </citation>
    <scope>NUCLEOTIDE SEQUENCE [LARGE SCALE GENOMIC DNA]</scope>
    <source>
        <strain evidence="6">Tzet28-1</strain>
        <tissue evidence="6">Whole body</tissue>
    </source>
</reference>
<dbReference type="InterPro" id="IPR039131">
    <property type="entry name" value="NDUFAF1"/>
</dbReference>
<keyword evidence="4" id="KW-0143">Chaperone</keyword>
<protein>
    <submittedName>
        <fullName evidence="6">Putative complex I intermediate-associated protein 30, mitochondrial</fullName>
    </submittedName>
</protein>
<proteinExistence type="inferred from homology"/>
<dbReference type="STRING" id="64791.A0A151WVH4"/>
<comment type="subcellular location">
    <subcellularLocation>
        <location evidence="1">Mitochondrion</location>
    </subcellularLocation>
</comment>
<sequence>TNMNTRILSRILTDFAIGRRKLHMTSSLSCVYEPDRKSGYKKVYHRPPPEQNLSIFGKIREGYRQFKEEFGILMEEVKEKLRMDPIFMYRQNEVDVIWRFKNDLKSLDQWVITCDSDYNEGFSTVKLEMSSTGTGVFSGTISTRLPKDGRIRYAGYCNMTSIPKQKSFKRDTYHDWSHYTHLVLRIRGDGRCYVLNLSTRGMFDLTWNDMYHYVLYTRGGPYWQYVRIPFSKFVFSSKGKAQDKQVPVTQHEITNFGISLADDISGHFRLEIDYIGVEYDKFHNEEFAYETYDVRGIRF</sequence>